<feature type="region of interest" description="Disordered" evidence="2">
    <location>
        <begin position="50"/>
        <end position="71"/>
    </location>
</feature>
<feature type="coiled-coil region" evidence="1">
    <location>
        <begin position="697"/>
        <end position="724"/>
    </location>
</feature>
<feature type="coiled-coil region" evidence="1">
    <location>
        <begin position="411"/>
        <end position="438"/>
    </location>
</feature>
<feature type="coiled-coil region" evidence="1">
    <location>
        <begin position="826"/>
        <end position="901"/>
    </location>
</feature>
<evidence type="ECO:0000256" key="2">
    <source>
        <dbReference type="SAM" id="MobiDB-lite"/>
    </source>
</evidence>
<feature type="coiled-coil region" evidence="1">
    <location>
        <begin position="474"/>
        <end position="567"/>
    </location>
</feature>
<evidence type="ECO:0000313" key="3">
    <source>
        <dbReference type="EMBL" id="KAF9495152.1"/>
    </source>
</evidence>
<feature type="coiled-coil region" evidence="1">
    <location>
        <begin position="271"/>
        <end position="348"/>
    </location>
</feature>
<keyword evidence="4" id="KW-1185">Reference proteome</keyword>
<protein>
    <submittedName>
        <fullName evidence="3">Uncharacterized protein</fullName>
    </submittedName>
</protein>
<sequence>MDSEPLDVPISNIPTLKLGSKHVVGNRPHPTQPNPPFKLFSLANTQTHSRGLTENEGSGRMDGQTTKRFGASPVWNTRRHPFALQARRTNQSSAPATFSLDGVHTSPNTIVYPSKMVDFNERHHDNMARAVTESSPGTALLSNNAYLAPATPVTPAHGLGQIASNPSLRTPSNYSASPHVASQDQDIEYEAEDPLTRAMKLGASQLKQHKNEIRQQRQEIEELHQRLDSLTAERAQEAAAHVKALADANRLNSEELTRCKETQSLELTRIKEAAKAELDASLADAKAAREEASRIKQMTNIHAERDQNDLQTARSKLDALKGLTKKVVEESNQRFSDLQTVFQDLKRKYDAMHGTLQTVTHEVKDVRKAAGNGLKAVQPLLDGDAMSAKNQDTKALIAELQHDRDNSRQVNEILRGKLHILSAQLADAQERVKAFEAKQIAEEGQMNLWTRQLSEAGERNVSLVSKLDAREHETMHALADAARLEEKLTSAEERCQTLTRSLEQKCIQMVELESVKEENITLSLNLEESNRNMSALNASHQEASSRLSTLEQRNQDFQTQMSVLTIEVNALRMQRDTLSSEKTKYLADLDMSATRLRALEMQLNTTQSELEHSNLEMKLMASAKDEAAKISTSITERCRVLEREKGDLEAKDRFLEGQIKTIQATFDAANVELIQAQIREQLSSQAARRVEPLESSLETANTSLRKVELALSSYESKFSALEDRFNSQAVALRASQDQCIHLQDRLTTAEVMNTTKVSLSASEWRTEAVALKEHCEARENQVNKALEDIKRQQDTMAVANAEIKQQPSVDLERQLAQQEVLYSKLIDAHEQRSKASEREIVAIRHECNEKDAKIQSLTSELANARAAAATPSAAPELEAQLRKQQMRIEELEGIVTDLSRRSSTLFQRYQGGALDDSEKCFVDLLLQQARSVHEDDLVSKGNELRRRENTIQSLQTKVAVLESTLARRLQSKDPEVRDTDTGDSIINIKTWVLSSPATVCTRFRPIVFRRLIIP</sequence>
<dbReference type="AlphaFoldDB" id="A0A9P5ZX93"/>
<evidence type="ECO:0000256" key="1">
    <source>
        <dbReference type="SAM" id="Coils"/>
    </source>
</evidence>
<feature type="compositionally biased region" description="Polar residues" evidence="2">
    <location>
        <begin position="162"/>
        <end position="184"/>
    </location>
</feature>
<organism evidence="3 4">
    <name type="scientific">Pleurotus eryngii</name>
    <name type="common">Boletus of the steppes</name>
    <dbReference type="NCBI Taxonomy" id="5323"/>
    <lineage>
        <taxon>Eukaryota</taxon>
        <taxon>Fungi</taxon>
        <taxon>Dikarya</taxon>
        <taxon>Basidiomycota</taxon>
        <taxon>Agaricomycotina</taxon>
        <taxon>Agaricomycetes</taxon>
        <taxon>Agaricomycetidae</taxon>
        <taxon>Agaricales</taxon>
        <taxon>Pleurotineae</taxon>
        <taxon>Pleurotaceae</taxon>
        <taxon>Pleurotus</taxon>
    </lineage>
</organism>
<reference evidence="3" key="1">
    <citation type="submission" date="2020-11" db="EMBL/GenBank/DDBJ databases">
        <authorList>
            <consortium name="DOE Joint Genome Institute"/>
            <person name="Ahrendt S."/>
            <person name="Riley R."/>
            <person name="Andreopoulos W."/>
            <person name="Labutti K."/>
            <person name="Pangilinan J."/>
            <person name="Ruiz-Duenas F.J."/>
            <person name="Barrasa J.M."/>
            <person name="Sanchez-Garcia M."/>
            <person name="Camarero S."/>
            <person name="Miyauchi S."/>
            <person name="Serrano A."/>
            <person name="Linde D."/>
            <person name="Babiker R."/>
            <person name="Drula E."/>
            <person name="Ayuso-Fernandez I."/>
            <person name="Pacheco R."/>
            <person name="Padilla G."/>
            <person name="Ferreira P."/>
            <person name="Barriuso J."/>
            <person name="Kellner H."/>
            <person name="Castanera R."/>
            <person name="Alfaro M."/>
            <person name="Ramirez L."/>
            <person name="Pisabarro A.G."/>
            <person name="Kuo A."/>
            <person name="Tritt A."/>
            <person name="Lipzen A."/>
            <person name="He G."/>
            <person name="Yan M."/>
            <person name="Ng V."/>
            <person name="Cullen D."/>
            <person name="Martin F."/>
            <person name="Rosso M.-N."/>
            <person name="Henrissat B."/>
            <person name="Hibbett D."/>
            <person name="Martinez A.T."/>
            <person name="Grigoriev I.V."/>
        </authorList>
    </citation>
    <scope>NUCLEOTIDE SEQUENCE</scope>
    <source>
        <strain evidence="3">ATCC 90797</strain>
    </source>
</reference>
<keyword evidence="1" id="KW-0175">Coiled coil</keyword>
<evidence type="ECO:0000313" key="4">
    <source>
        <dbReference type="Proteomes" id="UP000807025"/>
    </source>
</evidence>
<comment type="caution">
    <text evidence="3">The sequence shown here is derived from an EMBL/GenBank/DDBJ whole genome shotgun (WGS) entry which is preliminary data.</text>
</comment>
<name>A0A9P5ZX93_PLEER</name>
<dbReference type="Proteomes" id="UP000807025">
    <property type="component" value="Unassembled WGS sequence"/>
</dbReference>
<feature type="coiled-coil region" evidence="1">
    <location>
        <begin position="199"/>
        <end position="240"/>
    </location>
</feature>
<dbReference type="OrthoDB" id="3246510at2759"/>
<feature type="coiled-coil region" evidence="1">
    <location>
        <begin position="772"/>
        <end position="802"/>
    </location>
</feature>
<dbReference type="EMBL" id="MU154565">
    <property type="protein sequence ID" value="KAF9495152.1"/>
    <property type="molecule type" value="Genomic_DNA"/>
</dbReference>
<feature type="region of interest" description="Disordered" evidence="2">
    <location>
        <begin position="157"/>
        <end position="184"/>
    </location>
</feature>
<proteinExistence type="predicted"/>
<accession>A0A9P5ZX93</accession>
<gene>
    <name evidence="3" type="ORF">BDN71DRAFT_905797</name>
</gene>